<dbReference type="Gene3D" id="1.10.10.10">
    <property type="entry name" value="Winged helix-like DNA-binding domain superfamily/Winged helix DNA-binding domain"/>
    <property type="match status" value="1"/>
</dbReference>
<proteinExistence type="inferred from homology"/>
<keyword evidence="4" id="KW-0804">Transcription</keyword>
<name>A0ABU1VK32_9GAMM</name>
<dbReference type="SUPFAM" id="SSF46785">
    <property type="entry name" value="Winged helix' DNA-binding domain"/>
    <property type="match status" value="1"/>
</dbReference>
<dbReference type="InterPro" id="IPR058163">
    <property type="entry name" value="LysR-type_TF_proteobact-type"/>
</dbReference>
<dbReference type="Gene3D" id="3.40.190.290">
    <property type="match status" value="1"/>
</dbReference>
<keyword evidence="7" id="KW-1185">Reference proteome</keyword>
<dbReference type="InterPro" id="IPR036388">
    <property type="entry name" value="WH-like_DNA-bd_sf"/>
</dbReference>
<sequence>MEQHDRLNGIATFVQAAEVGSFALAAERMRVTRSAVSKSIAKLEQRLGVRLFHRTTRQQSLTDDGQAYYERCVRALAELDAAGAALDSARREPTGRLRVSAPVLLGRHCIAPVLMALMIEHPRLSVEMSFNDRVVDLVEEGFDLAIRIGALPDSGILAARRLGPLSGAICAAPSYLDQHGRPTNADELVGHDCVVYARSGDDVTWRVRDGDGRVRELRIDGRLRFDDLQAIADAAIAGAGLARLPCWLLARYVRTGELELVMDSERIPSIEVHAVWPQSRYLPLKTRVAIDALVSAIPGILESTTLQHRTPERKSPKTR</sequence>
<dbReference type="EMBL" id="JAVDVW010000001">
    <property type="protein sequence ID" value="MDR7097825.1"/>
    <property type="molecule type" value="Genomic_DNA"/>
</dbReference>
<comment type="caution">
    <text evidence="6">The sequence shown here is derived from an EMBL/GenBank/DDBJ whole genome shotgun (WGS) entry which is preliminary data.</text>
</comment>
<dbReference type="PANTHER" id="PTHR30537">
    <property type="entry name" value="HTH-TYPE TRANSCRIPTIONAL REGULATOR"/>
    <property type="match status" value="1"/>
</dbReference>
<evidence type="ECO:0000256" key="1">
    <source>
        <dbReference type="ARBA" id="ARBA00009437"/>
    </source>
</evidence>
<dbReference type="PANTHER" id="PTHR30537:SF5">
    <property type="entry name" value="HTH-TYPE TRANSCRIPTIONAL ACTIVATOR TTDR-RELATED"/>
    <property type="match status" value="1"/>
</dbReference>
<evidence type="ECO:0000256" key="2">
    <source>
        <dbReference type="ARBA" id="ARBA00023015"/>
    </source>
</evidence>
<evidence type="ECO:0000256" key="3">
    <source>
        <dbReference type="ARBA" id="ARBA00023125"/>
    </source>
</evidence>
<evidence type="ECO:0000256" key="4">
    <source>
        <dbReference type="ARBA" id="ARBA00023163"/>
    </source>
</evidence>
<dbReference type="Proteomes" id="UP001267878">
    <property type="component" value="Unassembled WGS sequence"/>
</dbReference>
<keyword evidence="3 6" id="KW-0238">DNA-binding</keyword>
<feature type="domain" description="HTH lysR-type" evidence="5">
    <location>
        <begin position="5"/>
        <end position="62"/>
    </location>
</feature>
<evidence type="ECO:0000259" key="5">
    <source>
        <dbReference type="PROSITE" id="PS50931"/>
    </source>
</evidence>
<protein>
    <submittedName>
        <fullName evidence="6">DNA-binding transcriptional LysR family regulator</fullName>
    </submittedName>
</protein>
<keyword evidence="2" id="KW-0805">Transcription regulation</keyword>
<dbReference type="GO" id="GO:0003677">
    <property type="term" value="F:DNA binding"/>
    <property type="evidence" value="ECO:0007669"/>
    <property type="project" value="UniProtKB-KW"/>
</dbReference>
<dbReference type="InterPro" id="IPR000847">
    <property type="entry name" value="LysR_HTH_N"/>
</dbReference>
<dbReference type="Pfam" id="PF03466">
    <property type="entry name" value="LysR_substrate"/>
    <property type="match status" value="1"/>
</dbReference>
<dbReference type="InterPro" id="IPR036390">
    <property type="entry name" value="WH_DNA-bd_sf"/>
</dbReference>
<comment type="similarity">
    <text evidence="1">Belongs to the LysR transcriptional regulatory family.</text>
</comment>
<dbReference type="PRINTS" id="PR00039">
    <property type="entry name" value="HTHLYSR"/>
</dbReference>
<dbReference type="Pfam" id="PF00126">
    <property type="entry name" value="HTH_1"/>
    <property type="match status" value="1"/>
</dbReference>
<dbReference type="PROSITE" id="PS50931">
    <property type="entry name" value="HTH_LYSR"/>
    <property type="match status" value="1"/>
</dbReference>
<evidence type="ECO:0000313" key="6">
    <source>
        <dbReference type="EMBL" id="MDR7097825.1"/>
    </source>
</evidence>
<dbReference type="SUPFAM" id="SSF53850">
    <property type="entry name" value="Periplasmic binding protein-like II"/>
    <property type="match status" value="1"/>
</dbReference>
<accession>A0ABU1VK32</accession>
<evidence type="ECO:0000313" key="7">
    <source>
        <dbReference type="Proteomes" id="UP001267878"/>
    </source>
</evidence>
<dbReference type="InterPro" id="IPR005119">
    <property type="entry name" value="LysR_subst-bd"/>
</dbReference>
<gene>
    <name evidence="6" type="ORF">J2X04_000172</name>
</gene>
<reference evidence="6 7" key="1">
    <citation type="submission" date="2023-07" db="EMBL/GenBank/DDBJ databases">
        <title>Sorghum-associated microbial communities from plants grown in Nebraska, USA.</title>
        <authorList>
            <person name="Schachtman D."/>
        </authorList>
    </citation>
    <scope>NUCLEOTIDE SEQUENCE [LARGE SCALE GENOMIC DNA]</scope>
    <source>
        <strain evidence="6 7">BE187</strain>
    </source>
</reference>
<dbReference type="RefSeq" id="WP_310051033.1">
    <property type="nucleotide sequence ID" value="NZ_JAVDVW010000001.1"/>
</dbReference>
<organism evidence="6 7">
    <name type="scientific">Agrilutibacter niabensis</name>
    <dbReference type="NCBI Taxonomy" id="380628"/>
    <lineage>
        <taxon>Bacteria</taxon>
        <taxon>Pseudomonadati</taxon>
        <taxon>Pseudomonadota</taxon>
        <taxon>Gammaproteobacteria</taxon>
        <taxon>Lysobacterales</taxon>
        <taxon>Lysobacteraceae</taxon>
        <taxon>Agrilutibacter</taxon>
    </lineage>
</organism>